<evidence type="ECO:0008006" key="11">
    <source>
        <dbReference type="Google" id="ProtNLM"/>
    </source>
</evidence>
<dbReference type="PROSITE" id="PS00659">
    <property type="entry name" value="GLYCOSYL_HYDROL_F5"/>
    <property type="match status" value="1"/>
</dbReference>
<gene>
    <name evidence="9" type="ORF">HU200_013198</name>
</gene>
<dbReference type="OrthoDB" id="62120at2759"/>
<evidence type="ECO:0000256" key="3">
    <source>
        <dbReference type="ARBA" id="ARBA00023295"/>
    </source>
</evidence>
<dbReference type="PANTHER" id="PTHR10551:SF36">
    <property type="entry name" value="GLYCOSIDE HYDROLASE FAMILY 5 DOMAIN-CONTAINING PROTEIN"/>
    <property type="match status" value="1"/>
</dbReference>
<dbReference type="GO" id="GO:0015629">
    <property type="term" value="C:actin cytoskeleton"/>
    <property type="evidence" value="ECO:0007669"/>
    <property type="project" value="TreeGrafter"/>
</dbReference>
<dbReference type="CDD" id="cd00257">
    <property type="entry name" value="beta-trefoil_FSCN-like"/>
    <property type="match status" value="1"/>
</dbReference>
<keyword evidence="5" id="KW-1133">Transmembrane helix</keyword>
<dbReference type="Pfam" id="PF00150">
    <property type="entry name" value="Cellulase"/>
    <property type="match status" value="1"/>
</dbReference>
<dbReference type="GO" id="GO:0016477">
    <property type="term" value="P:cell migration"/>
    <property type="evidence" value="ECO:0007669"/>
    <property type="project" value="TreeGrafter"/>
</dbReference>
<sequence length="579" mass="65038">MAMRFPRAGLFLFFGVLLSAFRLAHSSTDNDFSKVRAVNLGGWLVVEGWIKPSLFDGIPNRDMLDGTQVQLKSVGLQKYVSAGDGGGGNVTVDRDAASSWETFKVCSKPTLCIFPGFLELYQLWRISMNEFQFRCLNGQFLTASDGDIISATVDSPGDSETFYIERNNTLLHIKLLNGSYLQVTDNHQLTSNYPSRPGWDDDMATFEMTIVANNLHGDYQLANGYGPEQAKTVLTEHRKNFVSGRDFYFISQKGINAVRIPVGWWIAYDPDPPAPFIGGSLNALDRAFYWAQIYGLKCIIDLHAAPGSQNGMEHSASRDGSVDWPSEANIEKTLDVINFLAQRYADNPTLLGIELLNEPSAAAVPLDTLVSYYKTGYQIVRSYSDTTYVIFCQRIGNADPMELYQAYLGATNTVVDLHYYNLFDPYFEKLNATENIQFIYKNRLPQVQSLNRANGPLVFIGRSCRLNLDSSILFAFPLSLIGTLLCNLHSSGEWVNEWNVTNASQVQYQLFGNAQLEVYGEASFGWSYWTIKCNSVHWDYEWNIRNKYLIGGSLLISPNYMLLVVGCLMYLFGFLSVLT</sequence>
<dbReference type="SUPFAM" id="SSF51445">
    <property type="entry name" value="(Trans)glycosidases"/>
    <property type="match status" value="1"/>
</dbReference>
<keyword evidence="3 4" id="KW-0326">Glycosidase</keyword>
<dbReference type="Pfam" id="PF25490">
    <property type="entry name" value="DUF7910"/>
    <property type="match status" value="2"/>
</dbReference>
<dbReference type="InterPro" id="IPR010431">
    <property type="entry name" value="Fascin"/>
</dbReference>
<feature type="chain" id="PRO_5032741275" description="Mannan endo-1,4-beta-mannosidase" evidence="6">
    <location>
        <begin position="27"/>
        <end position="579"/>
    </location>
</feature>
<evidence type="ECO:0000313" key="9">
    <source>
        <dbReference type="EMBL" id="KAF8747788.1"/>
    </source>
</evidence>
<dbReference type="GO" id="GO:0005737">
    <property type="term" value="C:cytoplasm"/>
    <property type="evidence" value="ECO:0007669"/>
    <property type="project" value="TreeGrafter"/>
</dbReference>
<name>A0A835KJW4_9POAL</name>
<dbReference type="Gene3D" id="3.20.20.80">
    <property type="entry name" value="Glycosidases"/>
    <property type="match status" value="2"/>
</dbReference>
<evidence type="ECO:0000259" key="7">
    <source>
        <dbReference type="Pfam" id="PF00150"/>
    </source>
</evidence>
<dbReference type="InterPro" id="IPR008999">
    <property type="entry name" value="Actin-crosslinking"/>
</dbReference>
<dbReference type="Gene3D" id="2.80.10.50">
    <property type="match status" value="1"/>
</dbReference>
<keyword evidence="10" id="KW-1185">Reference proteome</keyword>
<comment type="caution">
    <text evidence="9">The sequence shown here is derived from an EMBL/GenBank/DDBJ whole genome shotgun (WGS) entry which is preliminary data.</text>
</comment>
<evidence type="ECO:0000256" key="4">
    <source>
        <dbReference type="RuleBase" id="RU361153"/>
    </source>
</evidence>
<evidence type="ECO:0000256" key="6">
    <source>
        <dbReference type="SAM" id="SignalP"/>
    </source>
</evidence>
<keyword evidence="6" id="KW-0732">Signal</keyword>
<evidence type="ECO:0000256" key="1">
    <source>
        <dbReference type="ARBA" id="ARBA00005641"/>
    </source>
</evidence>
<dbReference type="GO" id="GO:0007163">
    <property type="term" value="P:establishment or maintenance of cell polarity"/>
    <property type="evidence" value="ECO:0007669"/>
    <property type="project" value="TreeGrafter"/>
</dbReference>
<dbReference type="Proteomes" id="UP000636709">
    <property type="component" value="Unassembled WGS sequence"/>
</dbReference>
<dbReference type="InterPro" id="IPR001547">
    <property type="entry name" value="Glyco_hydro_5"/>
</dbReference>
<dbReference type="GO" id="GO:0000272">
    <property type="term" value="P:polysaccharide catabolic process"/>
    <property type="evidence" value="ECO:0007669"/>
    <property type="project" value="InterPro"/>
</dbReference>
<feature type="signal peptide" evidence="6">
    <location>
        <begin position="1"/>
        <end position="26"/>
    </location>
</feature>
<evidence type="ECO:0000313" key="10">
    <source>
        <dbReference type="Proteomes" id="UP000636709"/>
    </source>
</evidence>
<dbReference type="InterPro" id="IPR057232">
    <property type="entry name" value="DUF7910"/>
</dbReference>
<dbReference type="GO" id="GO:0004553">
    <property type="term" value="F:hydrolase activity, hydrolyzing O-glycosyl compounds"/>
    <property type="evidence" value="ECO:0007669"/>
    <property type="project" value="InterPro"/>
</dbReference>
<dbReference type="PANTHER" id="PTHR10551">
    <property type="entry name" value="FASCIN"/>
    <property type="match status" value="1"/>
</dbReference>
<reference evidence="9" key="1">
    <citation type="submission" date="2020-07" db="EMBL/GenBank/DDBJ databases">
        <title>Genome sequence and genetic diversity analysis of an under-domesticated orphan crop, white fonio (Digitaria exilis).</title>
        <authorList>
            <person name="Bennetzen J.L."/>
            <person name="Chen S."/>
            <person name="Ma X."/>
            <person name="Wang X."/>
            <person name="Yssel A.E.J."/>
            <person name="Chaluvadi S.R."/>
            <person name="Johnson M."/>
            <person name="Gangashetty P."/>
            <person name="Hamidou F."/>
            <person name="Sanogo M.D."/>
            <person name="Zwaenepoel A."/>
            <person name="Wallace J."/>
            <person name="Van De Peer Y."/>
            <person name="Van Deynze A."/>
        </authorList>
    </citation>
    <scope>NUCLEOTIDE SEQUENCE</scope>
    <source>
        <tissue evidence="9">Leaves</tissue>
    </source>
</reference>
<protein>
    <recommendedName>
        <fullName evidence="11">Mannan endo-1,4-beta-mannosidase</fullName>
    </recommendedName>
</protein>
<dbReference type="InterPro" id="IPR017853">
    <property type="entry name" value="GH"/>
</dbReference>
<dbReference type="AlphaFoldDB" id="A0A835KJW4"/>
<organism evidence="9 10">
    <name type="scientific">Digitaria exilis</name>
    <dbReference type="NCBI Taxonomy" id="1010633"/>
    <lineage>
        <taxon>Eukaryota</taxon>
        <taxon>Viridiplantae</taxon>
        <taxon>Streptophyta</taxon>
        <taxon>Embryophyta</taxon>
        <taxon>Tracheophyta</taxon>
        <taxon>Spermatophyta</taxon>
        <taxon>Magnoliopsida</taxon>
        <taxon>Liliopsida</taxon>
        <taxon>Poales</taxon>
        <taxon>Poaceae</taxon>
        <taxon>PACMAD clade</taxon>
        <taxon>Panicoideae</taxon>
        <taxon>Panicodae</taxon>
        <taxon>Paniceae</taxon>
        <taxon>Anthephorinae</taxon>
        <taxon>Digitaria</taxon>
    </lineage>
</organism>
<proteinExistence type="inferred from homology"/>
<accession>A0A835KJW4</accession>
<dbReference type="InterPro" id="IPR018087">
    <property type="entry name" value="Glyco_hydro_5_CS"/>
</dbReference>
<feature type="domain" description="DUF7910" evidence="8">
    <location>
        <begin position="119"/>
        <end position="211"/>
    </location>
</feature>
<dbReference type="GO" id="GO:0051015">
    <property type="term" value="F:actin filament binding"/>
    <property type="evidence" value="ECO:0007669"/>
    <property type="project" value="InterPro"/>
</dbReference>
<keyword evidence="5" id="KW-0812">Transmembrane</keyword>
<keyword evidence="2 4" id="KW-0378">Hydrolase</keyword>
<evidence type="ECO:0000256" key="5">
    <source>
        <dbReference type="SAM" id="Phobius"/>
    </source>
</evidence>
<feature type="domain" description="DUF7910" evidence="8">
    <location>
        <begin position="60"/>
        <end position="105"/>
    </location>
</feature>
<comment type="similarity">
    <text evidence="1 4">Belongs to the glycosyl hydrolase 5 (cellulase A) family.</text>
</comment>
<dbReference type="SUPFAM" id="SSF50405">
    <property type="entry name" value="Actin-crosslinking proteins"/>
    <property type="match status" value="1"/>
</dbReference>
<evidence type="ECO:0000256" key="2">
    <source>
        <dbReference type="ARBA" id="ARBA00022801"/>
    </source>
</evidence>
<feature type="domain" description="Glycoside hydrolase family 5" evidence="7">
    <location>
        <begin position="248"/>
        <end position="459"/>
    </location>
</feature>
<evidence type="ECO:0000259" key="8">
    <source>
        <dbReference type="Pfam" id="PF25490"/>
    </source>
</evidence>
<feature type="transmembrane region" description="Helical" evidence="5">
    <location>
        <begin position="560"/>
        <end position="578"/>
    </location>
</feature>
<dbReference type="GO" id="GO:0051017">
    <property type="term" value="P:actin filament bundle assembly"/>
    <property type="evidence" value="ECO:0007669"/>
    <property type="project" value="TreeGrafter"/>
</dbReference>
<keyword evidence="5" id="KW-0472">Membrane</keyword>
<dbReference type="EMBL" id="JACEFO010001135">
    <property type="protein sequence ID" value="KAF8747788.1"/>
    <property type="molecule type" value="Genomic_DNA"/>
</dbReference>